<dbReference type="GO" id="GO:0033818">
    <property type="term" value="F:beta-ketoacyl-acyl-carrier-protein synthase III activity"/>
    <property type="evidence" value="ECO:0007669"/>
    <property type="project" value="UniProtKB-UniRule"/>
</dbReference>
<keyword evidence="10" id="KW-0012">Acyltransferase</keyword>
<dbReference type="Pfam" id="PF08541">
    <property type="entry name" value="ACP_syn_III_C"/>
    <property type="match status" value="1"/>
</dbReference>
<feature type="region of interest" description="ACP-binding" evidence="10">
    <location>
        <begin position="256"/>
        <end position="260"/>
    </location>
</feature>
<keyword evidence="4 10" id="KW-0444">Lipid biosynthesis</keyword>
<dbReference type="InterPro" id="IPR016039">
    <property type="entry name" value="Thiolase-like"/>
</dbReference>
<dbReference type="SUPFAM" id="SSF53901">
    <property type="entry name" value="Thiolase-like"/>
    <property type="match status" value="1"/>
</dbReference>
<comment type="pathway">
    <text evidence="1 10">Lipid metabolism; fatty acid biosynthesis.</text>
</comment>
<dbReference type="HAMAP" id="MF_01815">
    <property type="entry name" value="FabH"/>
    <property type="match status" value="1"/>
</dbReference>
<keyword evidence="8 10" id="KW-0275">Fatty acid biosynthesis</keyword>
<dbReference type="UniPathway" id="UPA00094"/>
<dbReference type="PANTHER" id="PTHR43091">
    <property type="entry name" value="3-OXOACYL-[ACYL-CARRIER-PROTEIN] SYNTHASE"/>
    <property type="match status" value="1"/>
</dbReference>
<feature type="domain" description="Beta-ketoacyl-[acyl-carrier-protein] synthase III C-terminal" evidence="11">
    <location>
        <begin position="240"/>
        <end position="328"/>
    </location>
</feature>
<dbReference type="InterPro" id="IPR004655">
    <property type="entry name" value="FabH"/>
</dbReference>
<dbReference type="GO" id="GO:0006633">
    <property type="term" value="P:fatty acid biosynthetic process"/>
    <property type="evidence" value="ECO:0007669"/>
    <property type="project" value="UniProtKB-UniRule"/>
</dbReference>
<reference evidence="13 14" key="1">
    <citation type="submission" date="2018-08" db="EMBL/GenBank/DDBJ databases">
        <title>A genome reference for cultivated species of the human gut microbiota.</title>
        <authorList>
            <person name="Zou Y."/>
            <person name="Xue W."/>
            <person name="Luo G."/>
        </authorList>
    </citation>
    <scope>NUCLEOTIDE SEQUENCE [LARGE SCALE GENOMIC DNA]</scope>
    <source>
        <strain evidence="13 14">AM25-1</strain>
    </source>
</reference>
<sequence length="330" mass="35664">MEFKSVGIKGLGYYVPEKVMTNFDFEKIIDTSDEWIRTRTGIEERRFAAPEQATSDLCVEAAKKAIAASGIAKEDIDMILVATCSPDYLVQATACLVQNKLEIKNVPACDLNAACSGFIYGLTVAGGLIRGGIYKNILVIGAETLSRIIDMQDRNTCILFGDGAAAAVVGEVEEGFGMLSTYLGAEGEDEDILRTPAGGTKKPNTAETIVNRENFVKMKGQDVFKFAVHALPSATNKALKIANVKSEDLHMIFPHQANVRIIESAAKRIHVPLEKFYMNLQRFGNTSSASVGLALGEALEKGMVKKGDMIALTGFGAGLTYGSIIMKWAY</sequence>
<evidence type="ECO:0000256" key="5">
    <source>
        <dbReference type="ARBA" id="ARBA00022679"/>
    </source>
</evidence>
<gene>
    <name evidence="10" type="primary">fabH</name>
    <name evidence="13" type="ORF">DW663_02025</name>
</gene>
<evidence type="ECO:0000256" key="10">
    <source>
        <dbReference type="HAMAP-Rule" id="MF_01815"/>
    </source>
</evidence>
<dbReference type="PANTHER" id="PTHR43091:SF1">
    <property type="entry name" value="BETA-KETOACYL-[ACYL-CARRIER-PROTEIN] SYNTHASE III, CHLOROPLASTIC"/>
    <property type="match status" value="1"/>
</dbReference>
<dbReference type="InterPro" id="IPR013747">
    <property type="entry name" value="ACP_syn_III_C"/>
</dbReference>
<evidence type="ECO:0000256" key="2">
    <source>
        <dbReference type="ARBA" id="ARBA00008642"/>
    </source>
</evidence>
<keyword evidence="5 10" id="KW-0808">Transferase</keyword>
<feature type="active site" evidence="10">
    <location>
        <position position="115"/>
    </location>
</feature>
<keyword evidence="6 10" id="KW-0276">Fatty acid metabolism</keyword>
<evidence type="ECO:0000256" key="3">
    <source>
        <dbReference type="ARBA" id="ARBA00012333"/>
    </source>
</evidence>
<dbReference type="NCBIfam" id="TIGR00747">
    <property type="entry name" value="fabH"/>
    <property type="match status" value="1"/>
</dbReference>
<dbReference type="NCBIfam" id="NF006829">
    <property type="entry name" value="PRK09352.1"/>
    <property type="match status" value="1"/>
</dbReference>
<dbReference type="GO" id="GO:0005737">
    <property type="term" value="C:cytoplasm"/>
    <property type="evidence" value="ECO:0007669"/>
    <property type="project" value="UniProtKB-SubCell"/>
</dbReference>
<feature type="active site" evidence="10">
    <location>
        <position position="255"/>
    </location>
</feature>
<evidence type="ECO:0000256" key="6">
    <source>
        <dbReference type="ARBA" id="ARBA00022832"/>
    </source>
</evidence>
<evidence type="ECO:0000256" key="1">
    <source>
        <dbReference type="ARBA" id="ARBA00005194"/>
    </source>
</evidence>
<comment type="caution">
    <text evidence="13">The sequence shown here is derived from an EMBL/GenBank/DDBJ whole genome shotgun (WGS) entry which is preliminary data.</text>
</comment>
<evidence type="ECO:0000256" key="4">
    <source>
        <dbReference type="ARBA" id="ARBA00022516"/>
    </source>
</evidence>
<comment type="function">
    <text evidence="10">Catalyzes the condensation reaction of fatty acid synthesis by the addition to an acyl acceptor of two carbons from malonyl-ACP. Catalyzes the first condensation reaction which initiates fatty acid synthesis and may therefore play a role in governing the total rate of fatty acid production. Possesses both acetoacetyl-ACP synthase and acetyl transacylase activities. Its substrate specificity determines the biosynthesis of branched-chain and/or straight-chain of fatty acids.</text>
</comment>
<evidence type="ECO:0000259" key="11">
    <source>
        <dbReference type="Pfam" id="PF08541"/>
    </source>
</evidence>
<name>A0A414Q0H2_FUSMR</name>
<dbReference type="InterPro" id="IPR013751">
    <property type="entry name" value="ACP_syn_III_N"/>
</dbReference>
<dbReference type="GeneID" id="62762687"/>
<evidence type="ECO:0000256" key="7">
    <source>
        <dbReference type="ARBA" id="ARBA00023098"/>
    </source>
</evidence>
<dbReference type="EMBL" id="QRHL01000002">
    <property type="protein sequence ID" value="RHF74267.1"/>
    <property type="molecule type" value="Genomic_DNA"/>
</dbReference>
<organism evidence="13 14">
    <name type="scientific">Fusobacterium mortiferum</name>
    <dbReference type="NCBI Taxonomy" id="850"/>
    <lineage>
        <taxon>Bacteria</taxon>
        <taxon>Fusobacteriati</taxon>
        <taxon>Fusobacteriota</taxon>
        <taxon>Fusobacteriia</taxon>
        <taxon>Fusobacteriales</taxon>
        <taxon>Fusobacteriaceae</taxon>
        <taxon>Fusobacterium</taxon>
    </lineage>
</organism>
<dbReference type="Pfam" id="PF08545">
    <property type="entry name" value="ACP_syn_III"/>
    <property type="match status" value="1"/>
</dbReference>
<evidence type="ECO:0000259" key="12">
    <source>
        <dbReference type="Pfam" id="PF08545"/>
    </source>
</evidence>
<dbReference type="Proteomes" id="UP000284676">
    <property type="component" value="Unassembled WGS sequence"/>
</dbReference>
<feature type="active site" evidence="10">
    <location>
        <position position="285"/>
    </location>
</feature>
<dbReference type="EC" id="2.3.1.180" evidence="3 10"/>
<keyword evidence="10" id="KW-0511">Multifunctional enzyme</keyword>
<comment type="similarity">
    <text evidence="2 10">Belongs to the thiolase-like superfamily. FabH family.</text>
</comment>
<protein>
    <recommendedName>
        <fullName evidence="3 10">Beta-ketoacyl-[acyl-carrier-protein] synthase III</fullName>
        <shortName evidence="10">Beta-ketoacyl-ACP synthase III</shortName>
        <shortName evidence="10">KAS III</shortName>
        <ecNumber evidence="3 10">2.3.1.180</ecNumber>
    </recommendedName>
    <alternativeName>
        <fullName evidence="10">3-oxoacyl-[acyl-carrier-protein] synthase 3</fullName>
    </alternativeName>
    <alternativeName>
        <fullName evidence="10">3-oxoacyl-[acyl-carrier-protein] synthase III</fullName>
    </alternativeName>
</protein>
<comment type="subcellular location">
    <subcellularLocation>
        <location evidence="10">Cytoplasm</location>
    </subcellularLocation>
</comment>
<proteinExistence type="inferred from homology"/>
<dbReference type="GO" id="GO:0004315">
    <property type="term" value="F:3-oxoacyl-[acyl-carrier-protein] synthase activity"/>
    <property type="evidence" value="ECO:0007669"/>
    <property type="project" value="InterPro"/>
</dbReference>
<dbReference type="RefSeq" id="WP_005883392.1">
    <property type="nucleotide sequence ID" value="NZ_CABMMQ010000001.1"/>
</dbReference>
<evidence type="ECO:0000256" key="9">
    <source>
        <dbReference type="ARBA" id="ARBA00051096"/>
    </source>
</evidence>
<dbReference type="CDD" id="cd00830">
    <property type="entry name" value="KAS_III"/>
    <property type="match status" value="1"/>
</dbReference>
<keyword evidence="7 10" id="KW-0443">Lipid metabolism</keyword>
<dbReference type="Gene3D" id="3.40.47.10">
    <property type="match status" value="1"/>
</dbReference>
<evidence type="ECO:0000256" key="8">
    <source>
        <dbReference type="ARBA" id="ARBA00023160"/>
    </source>
</evidence>
<evidence type="ECO:0000313" key="14">
    <source>
        <dbReference type="Proteomes" id="UP000284676"/>
    </source>
</evidence>
<comment type="domain">
    <text evidence="10">The last Arg residue of the ACP-binding site is essential for the weak association between ACP/AcpP and FabH.</text>
</comment>
<comment type="subunit">
    <text evidence="10">Homodimer.</text>
</comment>
<dbReference type="AlphaFoldDB" id="A0A414Q0H2"/>
<dbReference type="FunFam" id="3.40.47.10:FF:000004">
    <property type="entry name" value="3-oxoacyl-[acyl-carrier-protein] synthase 3"/>
    <property type="match status" value="1"/>
</dbReference>
<feature type="domain" description="Beta-ketoacyl-[acyl-carrier-protein] synthase III N-terminal" evidence="12">
    <location>
        <begin position="110"/>
        <end position="187"/>
    </location>
</feature>
<comment type="catalytic activity">
    <reaction evidence="9">
        <text>malonyl-[ACP] + acetyl-CoA + H(+) = 3-oxobutanoyl-[ACP] + CO2 + CoA</text>
        <dbReference type="Rhea" id="RHEA:12080"/>
        <dbReference type="Rhea" id="RHEA-COMP:9623"/>
        <dbReference type="Rhea" id="RHEA-COMP:9625"/>
        <dbReference type="ChEBI" id="CHEBI:15378"/>
        <dbReference type="ChEBI" id="CHEBI:16526"/>
        <dbReference type="ChEBI" id="CHEBI:57287"/>
        <dbReference type="ChEBI" id="CHEBI:57288"/>
        <dbReference type="ChEBI" id="CHEBI:78449"/>
        <dbReference type="ChEBI" id="CHEBI:78450"/>
        <dbReference type="EC" id="2.3.1.180"/>
    </reaction>
    <physiologicalReaction direction="left-to-right" evidence="9">
        <dbReference type="Rhea" id="RHEA:12081"/>
    </physiologicalReaction>
</comment>
<keyword evidence="10" id="KW-0963">Cytoplasm</keyword>
<evidence type="ECO:0000313" key="13">
    <source>
        <dbReference type="EMBL" id="RHF74267.1"/>
    </source>
</evidence>
<accession>A0A414Q0H2</accession>